<dbReference type="Proteomes" id="UP000460558">
    <property type="component" value="Unassembled WGS sequence"/>
</dbReference>
<keyword evidence="5" id="KW-1185">Reference proteome</keyword>
<dbReference type="SUPFAM" id="SSF49785">
    <property type="entry name" value="Galactose-binding domain-like"/>
    <property type="match status" value="1"/>
</dbReference>
<evidence type="ECO:0000256" key="2">
    <source>
        <dbReference type="SAM" id="Phobius"/>
    </source>
</evidence>
<feature type="domain" description="CBM6" evidence="3">
    <location>
        <begin position="196"/>
        <end position="327"/>
    </location>
</feature>
<evidence type="ECO:0000313" key="4">
    <source>
        <dbReference type="EMBL" id="MQS39776.1"/>
    </source>
</evidence>
<evidence type="ECO:0000313" key="5">
    <source>
        <dbReference type="Proteomes" id="UP000460558"/>
    </source>
</evidence>
<sequence>MTAGNNGASTPEDDDPFGYLYEDGHAAGATPPSGRGRGYGYPGPAAPQPGVPRTSYNQVRAVGERQYGQQPPQQGYPPQGQPPQGLPQQGYGQPSAQYAAPETYPGGPPTRPTPRQSGGRGGGRGPNTKGLLIGAIAVVVVVIGGITAAVISNSGEDDQASGEPQTQTSSSAPEKEKEEEPEKKPAKPEKEPAGLPKRDAATLDLGGPAALDTVIPGAKGTRGAYVAFNGVGGSASWSVDVPAAGEYTMTITYSVPGKDAKTSLTVNGETPRDVRMSNFAKAGDGEWEKGWTYTYSYVNLKKGKNDLKISCEQGNQCDALLDQVWLEAGRKS</sequence>
<proteinExistence type="predicted"/>
<dbReference type="InterPro" id="IPR008979">
    <property type="entry name" value="Galactose-bd-like_sf"/>
</dbReference>
<gene>
    <name evidence="4" type="ORF">FFZ77_30600</name>
</gene>
<dbReference type="RefSeq" id="WP_153487268.1">
    <property type="nucleotide sequence ID" value="NZ_VDEQ01000367.1"/>
</dbReference>
<protein>
    <submittedName>
        <fullName evidence="4">Carbohydrate-binding protein</fullName>
    </submittedName>
</protein>
<feature type="region of interest" description="Disordered" evidence="1">
    <location>
        <begin position="154"/>
        <end position="204"/>
    </location>
</feature>
<keyword evidence="2" id="KW-0472">Membrane</keyword>
<feature type="compositionally biased region" description="Basic and acidic residues" evidence="1">
    <location>
        <begin position="173"/>
        <end position="201"/>
    </location>
</feature>
<feature type="region of interest" description="Disordered" evidence="1">
    <location>
        <begin position="1"/>
        <end position="126"/>
    </location>
</feature>
<reference evidence="4 5" key="1">
    <citation type="submission" date="2019-06" db="EMBL/GenBank/DDBJ databases">
        <title>Comparative genomics and metabolomics analyses of clavulanic acid producing Streptomyces species provides insight into specialized metabolism and evolution of beta-lactam biosynthetic gene clusters.</title>
        <authorList>
            <person name="Moore M.A."/>
            <person name="Cruz-Morales P."/>
            <person name="Barona Gomez F."/>
            <person name="Kapil T."/>
        </authorList>
    </citation>
    <scope>NUCLEOTIDE SEQUENCE [LARGE SCALE GENOMIC DNA]</scope>
    <source>
        <strain evidence="4 5">T-272</strain>
    </source>
</reference>
<feature type="compositionally biased region" description="Polar residues" evidence="1">
    <location>
        <begin position="162"/>
        <end position="171"/>
    </location>
</feature>
<evidence type="ECO:0000259" key="3">
    <source>
        <dbReference type="PROSITE" id="PS51175"/>
    </source>
</evidence>
<dbReference type="PROSITE" id="PS51175">
    <property type="entry name" value="CBM6"/>
    <property type="match status" value="1"/>
</dbReference>
<accession>A0ABW9P321</accession>
<dbReference type="InterPro" id="IPR005084">
    <property type="entry name" value="CBM6"/>
</dbReference>
<keyword evidence="2" id="KW-1133">Transmembrane helix</keyword>
<dbReference type="Gene3D" id="2.60.120.260">
    <property type="entry name" value="Galactose-binding domain-like"/>
    <property type="match status" value="1"/>
</dbReference>
<dbReference type="EMBL" id="VDEQ01000367">
    <property type="protein sequence ID" value="MQS39776.1"/>
    <property type="molecule type" value="Genomic_DNA"/>
</dbReference>
<feature type="transmembrane region" description="Helical" evidence="2">
    <location>
        <begin position="130"/>
        <end position="151"/>
    </location>
</feature>
<evidence type="ECO:0000256" key="1">
    <source>
        <dbReference type="SAM" id="MobiDB-lite"/>
    </source>
</evidence>
<feature type="compositionally biased region" description="Low complexity" evidence="1">
    <location>
        <begin position="66"/>
        <end position="78"/>
    </location>
</feature>
<comment type="caution">
    <text evidence="4">The sequence shown here is derived from an EMBL/GenBank/DDBJ whole genome shotgun (WGS) entry which is preliminary data.</text>
</comment>
<organism evidence="4 5">
    <name type="scientific">Streptomyces katsurahamanus</name>
    <dbReference type="NCBI Taxonomy" id="2577098"/>
    <lineage>
        <taxon>Bacteria</taxon>
        <taxon>Bacillati</taxon>
        <taxon>Actinomycetota</taxon>
        <taxon>Actinomycetes</taxon>
        <taxon>Kitasatosporales</taxon>
        <taxon>Streptomycetaceae</taxon>
        <taxon>Streptomyces</taxon>
    </lineage>
</organism>
<name>A0ABW9P321_9ACTN</name>
<keyword evidence="2" id="KW-0812">Transmembrane</keyword>